<keyword evidence="7" id="KW-0997">Cell inner membrane</keyword>
<dbReference type="PANTHER" id="PTHR30221:SF1">
    <property type="entry name" value="SMALL-CONDUCTANCE MECHANOSENSITIVE CHANNEL"/>
    <property type="match status" value="1"/>
</dbReference>
<comment type="function">
    <text evidence="7">Mechanosensitive channel that participates in the regulation of osmotic pressure changes within the cell, opening in response to stretch forces in the membrane lipid bilayer, without the need for other proteins. Contributes to normal resistance to hypoosmotic shock. Forms an ion channel of 1.0 nanosiemens conductance with a slight preference for anions.</text>
</comment>
<dbReference type="InterPro" id="IPR010920">
    <property type="entry name" value="LSM_dom_sf"/>
</dbReference>
<comment type="similarity">
    <text evidence="2 7">Belongs to the MscS (TC 1.A.23) family.</text>
</comment>
<dbReference type="SUPFAM" id="SSF50182">
    <property type="entry name" value="Sm-like ribonucleoproteins"/>
    <property type="match status" value="1"/>
</dbReference>
<evidence type="ECO:0000256" key="1">
    <source>
        <dbReference type="ARBA" id="ARBA00004651"/>
    </source>
</evidence>
<dbReference type="Gene3D" id="2.30.30.60">
    <property type="match status" value="1"/>
</dbReference>
<keyword evidence="12" id="KW-1185">Reference proteome</keyword>
<protein>
    <recommendedName>
        <fullName evidence="7">Small-conductance mechanosensitive channel</fullName>
    </recommendedName>
</protein>
<keyword evidence="7" id="KW-0813">Transport</keyword>
<keyword evidence="4 7" id="KW-0812">Transmembrane</keyword>
<feature type="transmembrane region" description="Helical" evidence="7">
    <location>
        <begin position="60"/>
        <end position="81"/>
    </location>
</feature>
<keyword evidence="3" id="KW-1003">Cell membrane</keyword>
<dbReference type="PANTHER" id="PTHR30221">
    <property type="entry name" value="SMALL-CONDUCTANCE MECHANOSENSITIVE CHANNEL"/>
    <property type="match status" value="1"/>
</dbReference>
<feature type="domain" description="Mechanosensitive ion channel transmembrane helices 2/3" evidence="10">
    <location>
        <begin position="62"/>
        <end position="102"/>
    </location>
</feature>
<dbReference type="Proteomes" id="UP001069090">
    <property type="component" value="Unassembled WGS sequence"/>
</dbReference>
<evidence type="ECO:0000259" key="8">
    <source>
        <dbReference type="Pfam" id="PF00924"/>
    </source>
</evidence>
<dbReference type="InterPro" id="IPR049278">
    <property type="entry name" value="MS_channel_C"/>
</dbReference>
<dbReference type="RefSeq" id="WP_258329765.1">
    <property type="nucleotide sequence ID" value="NZ_JAPTGG010000001.1"/>
</dbReference>
<evidence type="ECO:0000313" key="12">
    <source>
        <dbReference type="Proteomes" id="UP001069090"/>
    </source>
</evidence>
<dbReference type="Pfam" id="PF21088">
    <property type="entry name" value="MS_channel_1st"/>
    <property type="match status" value="1"/>
</dbReference>
<dbReference type="InterPro" id="IPR008910">
    <property type="entry name" value="MSC_TM_helix"/>
</dbReference>
<dbReference type="GO" id="GO:0008381">
    <property type="term" value="F:mechanosensitive monoatomic ion channel activity"/>
    <property type="evidence" value="ECO:0007669"/>
    <property type="project" value="InterPro"/>
</dbReference>
<dbReference type="SUPFAM" id="SSF82861">
    <property type="entry name" value="Mechanosensitive channel protein MscS (YggB), transmembrane region"/>
    <property type="match status" value="1"/>
</dbReference>
<keyword evidence="6 7" id="KW-0472">Membrane</keyword>
<accession>A0A9J6RH16</accession>
<reference evidence="11 12" key="1">
    <citation type="submission" date="2022-12" db="EMBL/GenBank/DDBJ databases">
        <title>Dasania phycosphaerae sp. nov., isolated from particulate material of the south coast of Korea.</title>
        <authorList>
            <person name="Jiang Y."/>
        </authorList>
    </citation>
    <scope>NUCLEOTIDE SEQUENCE [LARGE SCALE GENOMIC DNA]</scope>
    <source>
        <strain evidence="11 12">GY-19</strain>
    </source>
</reference>
<feature type="transmembrane region" description="Helical" evidence="7">
    <location>
        <begin position="20"/>
        <end position="39"/>
    </location>
</feature>
<keyword evidence="7" id="KW-0406">Ion transport</keyword>
<dbReference type="Gene3D" id="3.30.70.100">
    <property type="match status" value="1"/>
</dbReference>
<dbReference type="InterPro" id="IPR011014">
    <property type="entry name" value="MscS_channel_TM-2"/>
</dbReference>
<comment type="subcellular location">
    <subcellularLocation>
        <location evidence="7">Cell inner membrane</location>
        <topology evidence="7">Multi-pass membrane protein</topology>
    </subcellularLocation>
    <subcellularLocation>
        <location evidence="1">Cell membrane</location>
        <topology evidence="1">Multi-pass membrane protein</topology>
    </subcellularLocation>
</comment>
<feature type="domain" description="Mechanosensitive ion channel MscS" evidence="8">
    <location>
        <begin position="104"/>
        <end position="169"/>
    </location>
</feature>
<dbReference type="GO" id="GO:0005886">
    <property type="term" value="C:plasma membrane"/>
    <property type="evidence" value="ECO:0007669"/>
    <property type="project" value="UniProtKB-SubCell"/>
</dbReference>
<dbReference type="InterPro" id="IPR045275">
    <property type="entry name" value="MscS_archaea/bacteria_type"/>
</dbReference>
<dbReference type="Pfam" id="PF05552">
    <property type="entry name" value="MS_channel_1st_1"/>
    <property type="match status" value="1"/>
</dbReference>
<gene>
    <name evidence="11" type="ORF">O0V09_00290</name>
</gene>
<comment type="subunit">
    <text evidence="7">Homoheptamer.</text>
</comment>
<dbReference type="AlphaFoldDB" id="A0A9J6RH16"/>
<evidence type="ECO:0000256" key="4">
    <source>
        <dbReference type="ARBA" id="ARBA00022692"/>
    </source>
</evidence>
<dbReference type="Gene3D" id="1.10.287.1260">
    <property type="match status" value="1"/>
</dbReference>
<evidence type="ECO:0000256" key="2">
    <source>
        <dbReference type="ARBA" id="ARBA00008017"/>
    </source>
</evidence>
<evidence type="ECO:0000256" key="7">
    <source>
        <dbReference type="RuleBase" id="RU369025"/>
    </source>
</evidence>
<dbReference type="Pfam" id="PF21082">
    <property type="entry name" value="MS_channel_3rd"/>
    <property type="match status" value="1"/>
</dbReference>
<evidence type="ECO:0000256" key="6">
    <source>
        <dbReference type="ARBA" id="ARBA00023136"/>
    </source>
</evidence>
<dbReference type="InterPro" id="IPR006685">
    <property type="entry name" value="MscS_channel_2nd"/>
</dbReference>
<keyword evidence="7" id="KW-0407">Ion channel</keyword>
<dbReference type="SUPFAM" id="SSF82689">
    <property type="entry name" value="Mechanosensitive channel protein MscS (YggB), C-terminal domain"/>
    <property type="match status" value="1"/>
</dbReference>
<dbReference type="InterPro" id="IPR011066">
    <property type="entry name" value="MscS_channel_C_sf"/>
</dbReference>
<feature type="domain" description="Mechanosensitive ion channel MscS C-terminal" evidence="9">
    <location>
        <begin position="177"/>
        <end position="258"/>
    </location>
</feature>
<dbReference type="InterPro" id="IPR023408">
    <property type="entry name" value="MscS_beta-dom_sf"/>
</dbReference>
<comment type="caution">
    <text evidence="11">The sequence shown here is derived from an EMBL/GenBank/DDBJ whole genome shotgun (WGS) entry which is preliminary data.</text>
</comment>
<evidence type="ECO:0000259" key="9">
    <source>
        <dbReference type="Pfam" id="PF21082"/>
    </source>
</evidence>
<feature type="transmembrane region" description="Helical" evidence="7">
    <location>
        <begin position="87"/>
        <end position="117"/>
    </location>
</feature>
<organism evidence="11 12">
    <name type="scientific">Dasania phycosphaerae</name>
    <dbReference type="NCBI Taxonomy" id="2950436"/>
    <lineage>
        <taxon>Bacteria</taxon>
        <taxon>Pseudomonadati</taxon>
        <taxon>Pseudomonadota</taxon>
        <taxon>Gammaproteobacteria</taxon>
        <taxon>Cellvibrionales</taxon>
        <taxon>Spongiibacteraceae</taxon>
        <taxon>Dasania</taxon>
    </lineage>
</organism>
<dbReference type="InterPro" id="IPR049142">
    <property type="entry name" value="MS_channel_1st"/>
</dbReference>
<proteinExistence type="inferred from homology"/>
<comment type="caution">
    <text evidence="7">Lacks conserved residue(s) required for the propagation of feature annotation.</text>
</comment>
<dbReference type="EMBL" id="JAPTGG010000001">
    <property type="protein sequence ID" value="MCZ0863617.1"/>
    <property type="molecule type" value="Genomic_DNA"/>
</dbReference>
<evidence type="ECO:0000256" key="3">
    <source>
        <dbReference type="ARBA" id="ARBA00022475"/>
    </source>
</evidence>
<sequence>MDIQKMLDNYLPVIIEYGVKLALAVAIFVIGKMIAKYIATAVKNSMVKSGVDGTISNFTANLINGLLLAFVVIAALGQIGIQTASFVAIIGAAGLAVGLALQGSLANFASGVLIILFRPIKLGDFIEAGGVMGTVKNISIFSTILKTGDNKIITVPNSGIMGGAITNYSTEPTRRIDLIVGISYDADIRLAKQILNEIVAADERVLADPEVTIAVSELADSSVNFVVRPWVNSADYWPTRFDLTEKIKLRFDEEGIGIPYPQMDVHLHKEVS</sequence>
<evidence type="ECO:0000256" key="5">
    <source>
        <dbReference type="ARBA" id="ARBA00022989"/>
    </source>
</evidence>
<name>A0A9J6RH16_9GAMM</name>
<dbReference type="Pfam" id="PF00924">
    <property type="entry name" value="MS_channel_2nd"/>
    <property type="match status" value="1"/>
</dbReference>
<evidence type="ECO:0000259" key="10">
    <source>
        <dbReference type="Pfam" id="PF21088"/>
    </source>
</evidence>
<keyword evidence="5 7" id="KW-1133">Transmembrane helix</keyword>
<evidence type="ECO:0000313" key="11">
    <source>
        <dbReference type="EMBL" id="MCZ0863617.1"/>
    </source>
</evidence>